<dbReference type="PANTHER" id="PTHR11610:SF173">
    <property type="entry name" value="LIPASE DOMAIN-CONTAINING PROTEIN-RELATED"/>
    <property type="match status" value="1"/>
</dbReference>
<dbReference type="InterPro" id="IPR013818">
    <property type="entry name" value="Lipase"/>
</dbReference>
<sequence>MGASVYFIGLLVIGAAFGNDDKPKLRVYNGSVEKYTELPFDEADHIVVLPFFNSSQMTTIFCHGFTGHPNGPAVTAVIQAYLDQGQSNVVLLNWDKLAADINNQISSSYLNWAAPNAIKVGAYLADVLLSLSAAGLDLNKTHLVGHSLGAHIVGIAGNRMAAKRVRLPWITGLDPAGVAFDSKRPEERLNPDSAIYVDVIHSDPSKYGSKRNLGKVDYWPNFRNVGPVVQPGCDNKPYPRFSPGDLCNHNKCWQYLIDSIRYPGTVIGTFARNYRTWKNYSKPQRLDAILEVGKHYDQYVPGNYYLLTSAFPPYGLGENGL</sequence>
<evidence type="ECO:0000313" key="8">
    <source>
        <dbReference type="Proteomes" id="UP001154114"/>
    </source>
</evidence>
<dbReference type="InterPro" id="IPR029058">
    <property type="entry name" value="AB_hydrolase_fold"/>
</dbReference>
<dbReference type="AlphaFoldDB" id="A0A9N8KWR1"/>
<comment type="subcellular location">
    <subcellularLocation>
        <location evidence="1">Secreted</location>
    </subcellularLocation>
</comment>
<feature type="signal peptide" evidence="5">
    <location>
        <begin position="1"/>
        <end position="18"/>
    </location>
</feature>
<feature type="domain" description="Lipase" evidence="6">
    <location>
        <begin position="52"/>
        <end position="279"/>
    </location>
</feature>
<keyword evidence="3" id="KW-0964">Secreted</keyword>
<accession>A0A9N8KWR1</accession>
<dbReference type="GO" id="GO:0016042">
    <property type="term" value="P:lipid catabolic process"/>
    <property type="evidence" value="ECO:0007669"/>
    <property type="project" value="TreeGrafter"/>
</dbReference>
<name>A0A9N8KWR1_CHRIL</name>
<evidence type="ECO:0000256" key="5">
    <source>
        <dbReference type="SAM" id="SignalP"/>
    </source>
</evidence>
<dbReference type="Pfam" id="PF00151">
    <property type="entry name" value="Lipase"/>
    <property type="match status" value="1"/>
</dbReference>
<protein>
    <recommendedName>
        <fullName evidence="6">Lipase domain-containing protein</fullName>
    </recommendedName>
</protein>
<dbReference type="EMBL" id="LR824014">
    <property type="protein sequence ID" value="CAD0199874.1"/>
    <property type="molecule type" value="Genomic_DNA"/>
</dbReference>
<dbReference type="PANTHER" id="PTHR11610">
    <property type="entry name" value="LIPASE"/>
    <property type="match status" value="1"/>
</dbReference>
<evidence type="ECO:0000256" key="1">
    <source>
        <dbReference type="ARBA" id="ARBA00004613"/>
    </source>
</evidence>
<organism evidence="7 8">
    <name type="scientific">Chrysodeixis includens</name>
    <name type="common">Soybean looper</name>
    <name type="synonym">Pseudoplusia includens</name>
    <dbReference type="NCBI Taxonomy" id="689277"/>
    <lineage>
        <taxon>Eukaryota</taxon>
        <taxon>Metazoa</taxon>
        <taxon>Ecdysozoa</taxon>
        <taxon>Arthropoda</taxon>
        <taxon>Hexapoda</taxon>
        <taxon>Insecta</taxon>
        <taxon>Pterygota</taxon>
        <taxon>Neoptera</taxon>
        <taxon>Endopterygota</taxon>
        <taxon>Lepidoptera</taxon>
        <taxon>Glossata</taxon>
        <taxon>Ditrysia</taxon>
        <taxon>Noctuoidea</taxon>
        <taxon>Noctuidae</taxon>
        <taxon>Plusiinae</taxon>
        <taxon>Chrysodeixis</taxon>
    </lineage>
</organism>
<evidence type="ECO:0000259" key="6">
    <source>
        <dbReference type="Pfam" id="PF00151"/>
    </source>
</evidence>
<evidence type="ECO:0000256" key="3">
    <source>
        <dbReference type="ARBA" id="ARBA00022525"/>
    </source>
</evidence>
<dbReference type="InterPro" id="IPR000734">
    <property type="entry name" value="TAG_lipase"/>
</dbReference>
<feature type="chain" id="PRO_5040489847" description="Lipase domain-containing protein" evidence="5">
    <location>
        <begin position="19"/>
        <end position="321"/>
    </location>
</feature>
<keyword evidence="5" id="KW-0732">Signal</keyword>
<gene>
    <name evidence="7" type="ORF">CINC_LOCUS1564</name>
</gene>
<evidence type="ECO:0000256" key="4">
    <source>
        <dbReference type="RuleBase" id="RU004262"/>
    </source>
</evidence>
<evidence type="ECO:0000313" key="7">
    <source>
        <dbReference type="EMBL" id="CAD0199874.1"/>
    </source>
</evidence>
<reference evidence="7" key="1">
    <citation type="submission" date="2021-12" db="EMBL/GenBank/DDBJ databases">
        <authorList>
            <person name="King R."/>
        </authorList>
    </citation>
    <scope>NUCLEOTIDE SEQUENCE</scope>
</reference>
<comment type="similarity">
    <text evidence="2 4">Belongs to the AB hydrolase superfamily. Lipase family.</text>
</comment>
<dbReference type="PRINTS" id="PR00821">
    <property type="entry name" value="TAGLIPASE"/>
</dbReference>
<proteinExistence type="inferred from homology"/>
<dbReference type="Proteomes" id="UP001154114">
    <property type="component" value="Chromosome 11"/>
</dbReference>
<dbReference type="Gene3D" id="3.40.50.1820">
    <property type="entry name" value="alpha/beta hydrolase"/>
    <property type="match status" value="1"/>
</dbReference>
<dbReference type="GO" id="GO:0016298">
    <property type="term" value="F:lipase activity"/>
    <property type="evidence" value="ECO:0007669"/>
    <property type="project" value="InterPro"/>
</dbReference>
<evidence type="ECO:0000256" key="2">
    <source>
        <dbReference type="ARBA" id="ARBA00010701"/>
    </source>
</evidence>
<dbReference type="GO" id="GO:0005615">
    <property type="term" value="C:extracellular space"/>
    <property type="evidence" value="ECO:0007669"/>
    <property type="project" value="TreeGrafter"/>
</dbReference>
<keyword evidence="8" id="KW-1185">Reference proteome</keyword>
<dbReference type="OrthoDB" id="7467908at2759"/>
<dbReference type="GO" id="GO:0017171">
    <property type="term" value="F:serine hydrolase activity"/>
    <property type="evidence" value="ECO:0007669"/>
    <property type="project" value="TreeGrafter"/>
</dbReference>
<dbReference type="SUPFAM" id="SSF53474">
    <property type="entry name" value="alpha/beta-Hydrolases"/>
    <property type="match status" value="1"/>
</dbReference>